<feature type="compositionally biased region" description="Basic and acidic residues" evidence="1">
    <location>
        <begin position="1"/>
        <end position="12"/>
    </location>
</feature>
<sequence>MRRGRPIRERRFTFTPAGPDPVDQKRPPGRDPAVLAILRATPLDIDGSR</sequence>
<feature type="region of interest" description="Disordered" evidence="1">
    <location>
        <begin position="1"/>
        <end position="31"/>
    </location>
</feature>
<name>A0A919SXJ1_9ACTN</name>
<dbReference type="AlphaFoldDB" id="A0A919SXJ1"/>
<organism evidence="2 3">
    <name type="scientific">Actinoplanes auranticolor</name>
    <dbReference type="NCBI Taxonomy" id="47988"/>
    <lineage>
        <taxon>Bacteria</taxon>
        <taxon>Bacillati</taxon>
        <taxon>Actinomycetota</taxon>
        <taxon>Actinomycetes</taxon>
        <taxon>Micromonosporales</taxon>
        <taxon>Micromonosporaceae</taxon>
        <taxon>Actinoplanes</taxon>
    </lineage>
</organism>
<comment type="caution">
    <text evidence="2">The sequence shown here is derived from an EMBL/GenBank/DDBJ whole genome shotgun (WGS) entry which is preliminary data.</text>
</comment>
<dbReference type="EMBL" id="BOQL01000080">
    <property type="protein sequence ID" value="GIM79251.1"/>
    <property type="molecule type" value="Genomic_DNA"/>
</dbReference>
<protein>
    <submittedName>
        <fullName evidence="2">Uncharacterized protein</fullName>
    </submittedName>
</protein>
<evidence type="ECO:0000256" key="1">
    <source>
        <dbReference type="SAM" id="MobiDB-lite"/>
    </source>
</evidence>
<accession>A0A919SXJ1</accession>
<reference evidence="2" key="1">
    <citation type="submission" date="2021-03" db="EMBL/GenBank/DDBJ databases">
        <title>Whole genome shotgun sequence of Actinoplanes auranticolor NBRC 12245.</title>
        <authorList>
            <person name="Komaki H."/>
            <person name="Tamura T."/>
        </authorList>
    </citation>
    <scope>NUCLEOTIDE SEQUENCE</scope>
    <source>
        <strain evidence="2">NBRC 12245</strain>
    </source>
</reference>
<gene>
    <name evidence="2" type="ORF">Aau02nite_84840</name>
</gene>
<proteinExistence type="predicted"/>
<evidence type="ECO:0000313" key="3">
    <source>
        <dbReference type="Proteomes" id="UP000681340"/>
    </source>
</evidence>
<keyword evidence="3" id="KW-1185">Reference proteome</keyword>
<dbReference type="Proteomes" id="UP000681340">
    <property type="component" value="Unassembled WGS sequence"/>
</dbReference>
<evidence type="ECO:0000313" key="2">
    <source>
        <dbReference type="EMBL" id="GIM79251.1"/>
    </source>
</evidence>